<evidence type="ECO:0000313" key="1">
    <source>
        <dbReference type="Proteomes" id="UP000000437"/>
    </source>
</evidence>
<dbReference type="RefSeq" id="XP_073806530.1">
    <property type="nucleotide sequence ID" value="XM_073950429.1"/>
</dbReference>
<keyword evidence="1" id="KW-1185">Reference proteome</keyword>
<protein>
    <submittedName>
        <fullName evidence="2">F-BAR domain only protein 2 isoform X21</fullName>
    </submittedName>
</protein>
<reference evidence="2" key="1">
    <citation type="submission" date="2025-08" db="UniProtKB">
        <authorList>
            <consortium name="RefSeq"/>
        </authorList>
    </citation>
    <scope>IDENTIFICATION</scope>
    <source>
        <strain evidence="2">Tuebingen</strain>
        <tissue evidence="2">Fibroblasts and whole tissue</tissue>
    </source>
</reference>
<dbReference type="Proteomes" id="UP000000437">
    <property type="component" value="Chromosome 5"/>
</dbReference>
<evidence type="ECO:0000313" key="2">
    <source>
        <dbReference type="RefSeq" id="XP_073806530.1"/>
    </source>
</evidence>
<name>A0AC58JJ69_DANRE</name>
<organism evidence="1 2">
    <name type="scientific">Danio rerio</name>
    <name type="common">Zebrafish</name>
    <name type="synonym">Brachydanio rerio</name>
    <dbReference type="NCBI Taxonomy" id="7955"/>
    <lineage>
        <taxon>Eukaryota</taxon>
        <taxon>Metazoa</taxon>
        <taxon>Chordata</taxon>
        <taxon>Craniata</taxon>
        <taxon>Vertebrata</taxon>
        <taxon>Euteleostomi</taxon>
        <taxon>Actinopterygii</taxon>
        <taxon>Neopterygii</taxon>
        <taxon>Teleostei</taxon>
        <taxon>Ostariophysi</taxon>
        <taxon>Cypriniformes</taxon>
        <taxon>Danionidae</taxon>
        <taxon>Danioninae</taxon>
        <taxon>Danio</taxon>
    </lineage>
</organism>
<sequence>MITPYFLENFWGDKNSGFYVLYHNMKHGQISSKELSDFIRERATIEEAYSRSMTKLAKTASNFSQLGTFAPVWDVFKQSTEKLAACHMELVRKLQELIKEVQKYVDEQAKNHKKTKEEVASTLEAVHNIQSVSQALLKSKENYINKTLEQERMRKEGAKQGDLDKAGLKVKKATESYKSYVEKYATAKTEFEQRMTETAQKFQGIEEEHILRMQEIIHSYSLSVEETHIQIGEVQQEFVNNMENTSVESLIEKLAESKGTGKERPGPIEFEECNVSIATEGAKPRKRKTFAIPGRRKEKDTDSTESAEVEAVNASNGAPPGFYGAIDLHNANVPQLDDEGFCIRPEVNENDAKENSFYSSSDSEDEDEPRKFHVQIKPVQTNNGTHQHKVTIDELKASIGNISLSPTPAVHMKRNQSRMTRQHTFPSMNPKSDDELARPKIPQPPLNEFSSNDLLSLDPFGPTSTGSSSSLPQSSVPPPNRPTTPLGTSSIVPPPRPLSRPKLATGKLTGITESGRPFSPPKLLNSSPPPPAAPLARAESSSSLSSNTSLSASNTPTVEDDVFVGKLPTFEKRCETPAGTSRGPSPVTLASQDALPIAVAFTESVNAYFKGADPSKCIVKITGDMTLSFPSGIIKIFTSSPSPAVLSFKLLNASRLEQIMPNQQLLHSDSSQSDTNTKDFWMNMPALTSFLRKSSEQNPAASYYNVDILKYQVCSNGIQSTPLNLVVYWKCARSTTDLRVDYRYNPEAMQPPAPLTNVQVLVPVNGGVMNMQSLPNAIWNAEQNKSLWKLSDISDKSENEGSGSLRAKFELSEGPSIPATLAVQFFSEGSSLSGVDMELAGSGYRLSLNKKRFATGRYMADC</sequence>
<accession>A0AC58JJ69</accession>
<gene>
    <name evidence="2" type="primary">fcho2</name>
    <name evidence="2" type="synonym">cb304</name>
    <name evidence="2" type="synonym">sb:cb304</name>
    <name evidence="2" type="synonym">si:ch211-195c22.1</name>
    <name evidence="2" type="synonym">wu:fa01a02</name>
    <name evidence="2" type="synonym">zgc:112167</name>
</gene>
<proteinExistence type="predicted"/>